<reference evidence="1" key="2">
    <citation type="journal article" date="2021" name="PeerJ">
        <title>Extensive microbial diversity within the chicken gut microbiome revealed by metagenomics and culture.</title>
        <authorList>
            <person name="Gilroy R."/>
            <person name="Ravi A."/>
            <person name="Getino M."/>
            <person name="Pursley I."/>
            <person name="Horton D.L."/>
            <person name="Alikhan N.F."/>
            <person name="Baker D."/>
            <person name="Gharbi K."/>
            <person name="Hall N."/>
            <person name="Watson M."/>
            <person name="Adriaenssens E.M."/>
            <person name="Foster-Nyarko E."/>
            <person name="Jarju S."/>
            <person name="Secka A."/>
            <person name="Antonio M."/>
            <person name="Oren A."/>
            <person name="Chaudhuri R.R."/>
            <person name="La Ragione R."/>
            <person name="Hildebrand F."/>
            <person name="Pallen M.J."/>
        </authorList>
    </citation>
    <scope>NUCLEOTIDE SEQUENCE</scope>
    <source>
        <strain evidence="1">11300</strain>
    </source>
</reference>
<dbReference type="Gene3D" id="3.90.1720.10">
    <property type="entry name" value="endopeptidase domain like (from Nostoc punctiforme)"/>
    <property type="match status" value="1"/>
</dbReference>
<dbReference type="Proteomes" id="UP000824091">
    <property type="component" value="Unassembled WGS sequence"/>
</dbReference>
<dbReference type="EMBL" id="DVMO01000141">
    <property type="protein sequence ID" value="HIU28514.1"/>
    <property type="molecule type" value="Genomic_DNA"/>
</dbReference>
<reference evidence="1" key="1">
    <citation type="submission" date="2020-10" db="EMBL/GenBank/DDBJ databases">
        <authorList>
            <person name="Gilroy R."/>
        </authorList>
    </citation>
    <scope>NUCLEOTIDE SEQUENCE</scope>
    <source>
        <strain evidence="1">11300</strain>
    </source>
</reference>
<sequence>MKSIYILLTRSTTICSRIVYMATRSEFTHAAISLDRNFDKLYTFGRKYKRLMLPAGFVKESVYDGLLGDSDDMRCAVYEIKISDISYKRLTKFLSHMEKNKEKYRYSILGLPMCKFNRKYERKGYFFCSQFVYYALSKSGTIERTMEPSLVRPMDLSELSEANEIFRGKIRELRIADRLFFDTSLDMRPETDL</sequence>
<dbReference type="AlphaFoldDB" id="A0A9D1I5Q1"/>
<evidence type="ECO:0000313" key="2">
    <source>
        <dbReference type="Proteomes" id="UP000824091"/>
    </source>
</evidence>
<gene>
    <name evidence="1" type="ORF">IAD16_09070</name>
</gene>
<dbReference type="InterPro" id="IPR038765">
    <property type="entry name" value="Papain-like_cys_pep_sf"/>
</dbReference>
<protein>
    <submittedName>
        <fullName evidence="1">Uncharacterized protein</fullName>
    </submittedName>
</protein>
<accession>A0A9D1I5Q1</accession>
<proteinExistence type="predicted"/>
<dbReference type="SUPFAM" id="SSF54001">
    <property type="entry name" value="Cysteine proteinases"/>
    <property type="match status" value="1"/>
</dbReference>
<organism evidence="1 2">
    <name type="scientific">Candidatus Fimisoma avicola</name>
    <dbReference type="NCBI Taxonomy" id="2840826"/>
    <lineage>
        <taxon>Bacteria</taxon>
        <taxon>Bacillati</taxon>
        <taxon>Bacillota</taxon>
        <taxon>Clostridia</taxon>
        <taxon>Eubacteriales</taxon>
        <taxon>Candidatus Fimisoma</taxon>
    </lineage>
</organism>
<name>A0A9D1I5Q1_9FIRM</name>
<evidence type="ECO:0000313" key="1">
    <source>
        <dbReference type="EMBL" id="HIU28514.1"/>
    </source>
</evidence>
<comment type="caution">
    <text evidence="1">The sequence shown here is derived from an EMBL/GenBank/DDBJ whole genome shotgun (WGS) entry which is preliminary data.</text>
</comment>